<feature type="non-terminal residue" evidence="1">
    <location>
        <position position="1"/>
    </location>
</feature>
<sequence length="48" mass="5603">INGIKGINRQIHLNVLKIINKRREGHRGREAGQNHDKQNPDRLARIRV</sequence>
<comment type="caution">
    <text evidence="1">The sequence shown here is derived from an EMBL/GenBank/DDBJ whole genome shotgun (WGS) entry which is preliminary data.</text>
</comment>
<evidence type="ECO:0000313" key="1">
    <source>
        <dbReference type="EMBL" id="CAG8494202.1"/>
    </source>
</evidence>
<proteinExistence type="predicted"/>
<feature type="non-terminal residue" evidence="1">
    <location>
        <position position="48"/>
    </location>
</feature>
<protein>
    <submittedName>
        <fullName evidence="1">3852_t:CDS:1</fullName>
    </submittedName>
</protein>
<reference evidence="1" key="1">
    <citation type="submission" date="2021-06" db="EMBL/GenBank/DDBJ databases">
        <authorList>
            <person name="Kallberg Y."/>
            <person name="Tangrot J."/>
            <person name="Rosling A."/>
        </authorList>
    </citation>
    <scope>NUCLEOTIDE SEQUENCE</scope>
    <source>
        <strain evidence="1">AU212A</strain>
    </source>
</reference>
<organism evidence="1 2">
    <name type="scientific">Scutellospora calospora</name>
    <dbReference type="NCBI Taxonomy" id="85575"/>
    <lineage>
        <taxon>Eukaryota</taxon>
        <taxon>Fungi</taxon>
        <taxon>Fungi incertae sedis</taxon>
        <taxon>Mucoromycota</taxon>
        <taxon>Glomeromycotina</taxon>
        <taxon>Glomeromycetes</taxon>
        <taxon>Diversisporales</taxon>
        <taxon>Gigasporaceae</taxon>
        <taxon>Scutellospora</taxon>
    </lineage>
</organism>
<dbReference type="Proteomes" id="UP000789860">
    <property type="component" value="Unassembled WGS sequence"/>
</dbReference>
<accession>A0ACA9KUI0</accession>
<name>A0ACA9KUI0_9GLOM</name>
<evidence type="ECO:0000313" key="2">
    <source>
        <dbReference type="Proteomes" id="UP000789860"/>
    </source>
</evidence>
<gene>
    <name evidence="1" type="ORF">SCALOS_LOCUS2959</name>
</gene>
<dbReference type="EMBL" id="CAJVPM010002891">
    <property type="protein sequence ID" value="CAG8494202.1"/>
    <property type="molecule type" value="Genomic_DNA"/>
</dbReference>
<keyword evidence="2" id="KW-1185">Reference proteome</keyword>